<dbReference type="EMBL" id="LSBJ02000003">
    <property type="protein sequence ID" value="OAQ67954.2"/>
    <property type="molecule type" value="Genomic_DNA"/>
</dbReference>
<evidence type="ECO:0000256" key="2">
    <source>
        <dbReference type="ARBA" id="ARBA00022679"/>
    </source>
</evidence>
<keyword evidence="1" id="KW-0489">Methyltransferase</keyword>
<dbReference type="GeneID" id="28847648"/>
<protein>
    <submittedName>
        <fullName evidence="5">O-methyltransferase</fullName>
    </submittedName>
</protein>
<dbReference type="InterPro" id="IPR029063">
    <property type="entry name" value="SAM-dependent_MTases_sf"/>
</dbReference>
<dbReference type="PROSITE" id="PS51683">
    <property type="entry name" value="SAM_OMT_II"/>
    <property type="match status" value="1"/>
</dbReference>
<reference evidence="5 6" key="1">
    <citation type="journal article" date="2016" name="PLoS Pathog.">
        <title>Biosynthesis of antibiotic leucinostatins in bio-control fungus Purpureocillium lilacinum and their inhibition on phytophthora revealed by genome mining.</title>
        <authorList>
            <person name="Wang G."/>
            <person name="Liu Z."/>
            <person name="Lin R."/>
            <person name="Li E."/>
            <person name="Mao Z."/>
            <person name="Ling J."/>
            <person name="Yang Y."/>
            <person name="Yin W.B."/>
            <person name="Xie B."/>
        </authorList>
    </citation>
    <scope>NUCLEOTIDE SEQUENCE [LARGE SCALE GENOMIC DNA]</scope>
    <source>
        <strain evidence="5">170</strain>
    </source>
</reference>
<evidence type="ECO:0000256" key="3">
    <source>
        <dbReference type="ARBA" id="ARBA00022691"/>
    </source>
</evidence>
<dbReference type="KEGG" id="pchm:VFPPC_04274"/>
<dbReference type="SUPFAM" id="SSF53335">
    <property type="entry name" value="S-adenosyl-L-methionine-dependent methyltransferases"/>
    <property type="match status" value="1"/>
</dbReference>
<dbReference type="Proteomes" id="UP000078397">
    <property type="component" value="Unassembled WGS sequence"/>
</dbReference>
<proteinExistence type="predicted"/>
<dbReference type="GO" id="GO:0008171">
    <property type="term" value="F:O-methyltransferase activity"/>
    <property type="evidence" value="ECO:0007669"/>
    <property type="project" value="InterPro"/>
</dbReference>
<organism evidence="5 6">
    <name type="scientific">Pochonia chlamydosporia 170</name>
    <dbReference type="NCBI Taxonomy" id="1380566"/>
    <lineage>
        <taxon>Eukaryota</taxon>
        <taxon>Fungi</taxon>
        <taxon>Dikarya</taxon>
        <taxon>Ascomycota</taxon>
        <taxon>Pezizomycotina</taxon>
        <taxon>Sordariomycetes</taxon>
        <taxon>Hypocreomycetidae</taxon>
        <taxon>Hypocreales</taxon>
        <taxon>Clavicipitaceae</taxon>
        <taxon>Pochonia</taxon>
    </lineage>
</organism>
<dbReference type="STRING" id="1380566.A0A179FQT4"/>
<dbReference type="PANTHER" id="PTHR43712:SF2">
    <property type="entry name" value="O-METHYLTRANSFERASE CICE"/>
    <property type="match status" value="1"/>
</dbReference>
<evidence type="ECO:0000313" key="6">
    <source>
        <dbReference type="Proteomes" id="UP000078397"/>
    </source>
</evidence>
<keyword evidence="2" id="KW-0808">Transferase</keyword>
<dbReference type="OrthoDB" id="1535081at2759"/>
<name>A0A179FQT4_METCM</name>
<keyword evidence="6" id="KW-1185">Reference proteome</keyword>
<keyword evidence="3" id="KW-0949">S-adenosyl-L-methionine</keyword>
<dbReference type="GO" id="GO:0032259">
    <property type="term" value="P:methylation"/>
    <property type="evidence" value="ECO:0007669"/>
    <property type="project" value="UniProtKB-KW"/>
</dbReference>
<comment type="caution">
    <text evidence="5">The sequence shown here is derived from an EMBL/GenBank/DDBJ whole genome shotgun (WGS) entry which is preliminary data.</text>
</comment>
<evidence type="ECO:0000313" key="5">
    <source>
        <dbReference type="EMBL" id="OAQ67954.2"/>
    </source>
</evidence>
<dbReference type="Pfam" id="PF00891">
    <property type="entry name" value="Methyltransf_2"/>
    <property type="match status" value="1"/>
</dbReference>
<sequence>MNRNRYDTQLKSMAKLASYFDTFGLHEPIGKYNTPVAFASGDASLTIWEHVNSNPEEKKNFMLAMVAMANKHITIGNYDFSWAVAKAAENPDRPLVVDVGGGQGHALQEIVDANPGLAMERCVLEDLAPVLEQAKANAKGSIQRARFVALDFHSEQPVKGALVYYIRRCLHDYGDDDCVDILKQISDAMAADSRVLIVENVLGVPAAPSAVGNDIFMMMLGGKERTLEGFESIMMRAGLVVEKLWRFKGTEYAVVEGRKV</sequence>
<dbReference type="Gene3D" id="3.40.50.150">
    <property type="entry name" value="Vaccinia Virus protein VP39"/>
    <property type="match status" value="1"/>
</dbReference>
<feature type="domain" description="O-methyltransferase C-terminal" evidence="4">
    <location>
        <begin position="46"/>
        <end position="238"/>
    </location>
</feature>
<dbReference type="AlphaFoldDB" id="A0A179FQT4"/>
<dbReference type="InterPro" id="IPR001077">
    <property type="entry name" value="COMT_C"/>
</dbReference>
<dbReference type="RefSeq" id="XP_018144804.2">
    <property type="nucleotide sequence ID" value="XM_018283654.2"/>
</dbReference>
<evidence type="ECO:0000259" key="4">
    <source>
        <dbReference type="Pfam" id="PF00891"/>
    </source>
</evidence>
<dbReference type="PANTHER" id="PTHR43712">
    <property type="entry name" value="PUTATIVE (AFU_ORTHOLOGUE AFUA_4G14580)-RELATED"/>
    <property type="match status" value="1"/>
</dbReference>
<dbReference type="InterPro" id="IPR016461">
    <property type="entry name" value="COMT-like"/>
</dbReference>
<evidence type="ECO:0000256" key="1">
    <source>
        <dbReference type="ARBA" id="ARBA00022603"/>
    </source>
</evidence>
<accession>A0A179FQT4</accession>
<gene>
    <name evidence="5" type="ORF">VFPPC_04274</name>
</gene>